<dbReference type="PROSITE" id="PS50249">
    <property type="entry name" value="MPN"/>
    <property type="match status" value="1"/>
</dbReference>
<evidence type="ECO:0000256" key="5">
    <source>
        <dbReference type="ARBA" id="ARBA00023049"/>
    </source>
</evidence>
<dbReference type="CDD" id="cd08067">
    <property type="entry name" value="MPN_2A_DUB"/>
    <property type="match status" value="1"/>
</dbReference>
<sequence length="516" mass="56428">MTNGLRRLSAGRSPVTGRRLCPNAAAMAAPEPLSPAAAAEEAPEEDEDDAEAEDPERGAGSGGRSGSLGGIGGSTIGPGLALGGALTRRAVTLRVLLKDELLEPGAGVLSIYYLGRKFIGDLQPDGRILWQETGQVFNSPSAWATHCKKLVNPAKKSGCGWASVKYKGQKLDKYKAAWLRRHQLHMPSPTSEGEEEELLLEEEEDDVLAGVSADDKGRKPPGKGSSEPEATPPGKRVDKVQVPVRYCMLGSRDSARNPHTLVEVTSFAAINKFQPFNVAVSSNVLFLLDFHCHLTRSEVVGYLGGRWDINNQSAYWDWVDSVLTVLRAFPCRSRLGDADTAATIEEEIHQVLFLRGLSLVGWYHSHPHSPAVPSLQDIDAQMEYQLRLQGSSNGFQPCLALLCSPYYSGNPGPESKICPFWVMPPPEQRPSDYGIPMDVEMAYVQDSFLTNDVLQEMVLLAEFYKGAPDLVRFQEAWSPEHTYLDKLKISLASRTPKDQGMCHVLEQVCSVLKQGS</sequence>
<dbReference type="FunFam" id="3.40.140.10:FF:000053">
    <property type="entry name" value="MPN domain-containing protein CG4751"/>
    <property type="match status" value="1"/>
</dbReference>
<dbReference type="GO" id="GO:0006508">
    <property type="term" value="P:proteolysis"/>
    <property type="evidence" value="ECO:0007669"/>
    <property type="project" value="UniProtKB-KW"/>
</dbReference>
<dbReference type="InterPro" id="IPR000555">
    <property type="entry name" value="JAMM/MPN+_dom"/>
</dbReference>
<comment type="function">
    <text evidence="8">Probable protease. Acts as a sensor of N(6)-methyladenosine methylation on DNA (m6A): recognizes and binds m6A DNA, leading to its degradation. Binds only double strand DNA (dsDNA) in a sequence-independent manner.</text>
</comment>
<keyword evidence="5" id="KW-0482">Metalloprotease</keyword>
<dbReference type="OrthoDB" id="167806at2759"/>
<dbReference type="Gene3D" id="3.40.140.10">
    <property type="entry name" value="Cytidine Deaminase, domain 2"/>
    <property type="match status" value="1"/>
</dbReference>
<comment type="similarity">
    <text evidence="6">Belongs to the peptidase M67 family.</text>
</comment>
<evidence type="ECO:0000256" key="2">
    <source>
        <dbReference type="ARBA" id="ARBA00022723"/>
    </source>
</evidence>
<feature type="domain" description="MPN" evidence="10">
    <location>
        <begin position="278"/>
        <end position="422"/>
    </location>
</feature>
<dbReference type="AlphaFoldDB" id="A0A1A6HY05"/>
<evidence type="ECO:0000313" key="11">
    <source>
        <dbReference type="EMBL" id="OBS82885.1"/>
    </source>
</evidence>
<feature type="region of interest" description="Disordered" evidence="9">
    <location>
        <begin position="1"/>
        <end position="70"/>
    </location>
</feature>
<dbReference type="Proteomes" id="UP000092124">
    <property type="component" value="Unassembled WGS sequence"/>
</dbReference>
<keyword evidence="1" id="KW-0645">Protease</keyword>
<keyword evidence="2" id="KW-0479">Metal-binding</keyword>
<evidence type="ECO:0000256" key="1">
    <source>
        <dbReference type="ARBA" id="ARBA00022670"/>
    </source>
</evidence>
<keyword evidence="3" id="KW-0378">Hydrolase</keyword>
<protein>
    <recommendedName>
        <fullName evidence="7 10">MPN domain-containing protein</fullName>
    </recommendedName>
</protein>
<dbReference type="SUPFAM" id="SSF102712">
    <property type="entry name" value="JAB1/MPN domain"/>
    <property type="match status" value="1"/>
</dbReference>
<accession>A0A1A6HY05</accession>
<evidence type="ECO:0000256" key="7">
    <source>
        <dbReference type="ARBA" id="ARBA00074368"/>
    </source>
</evidence>
<dbReference type="InterPro" id="IPR037518">
    <property type="entry name" value="MPN"/>
</dbReference>
<feature type="compositionally biased region" description="Acidic residues" evidence="9">
    <location>
        <begin position="41"/>
        <end position="54"/>
    </location>
</feature>
<evidence type="ECO:0000256" key="4">
    <source>
        <dbReference type="ARBA" id="ARBA00022833"/>
    </source>
</evidence>
<dbReference type="InterPro" id="IPR040843">
    <property type="entry name" value="RAMA"/>
</dbReference>
<gene>
    <name evidence="11" type="ORF">A6R68_23103</name>
</gene>
<dbReference type="Pfam" id="PF01398">
    <property type="entry name" value="JAB"/>
    <property type="match status" value="1"/>
</dbReference>
<evidence type="ECO:0000313" key="12">
    <source>
        <dbReference type="Proteomes" id="UP000092124"/>
    </source>
</evidence>
<dbReference type="GO" id="GO:0008237">
    <property type="term" value="F:metallopeptidase activity"/>
    <property type="evidence" value="ECO:0007669"/>
    <property type="project" value="UniProtKB-KW"/>
</dbReference>
<name>A0A1A6HY05_NEOLE</name>
<evidence type="ECO:0000256" key="9">
    <source>
        <dbReference type="SAM" id="MobiDB-lite"/>
    </source>
</evidence>
<dbReference type="EMBL" id="LZPO01007976">
    <property type="protein sequence ID" value="OBS82885.1"/>
    <property type="molecule type" value="Genomic_DNA"/>
</dbReference>
<feature type="compositionally biased region" description="Low complexity" evidence="9">
    <location>
        <begin position="24"/>
        <end position="40"/>
    </location>
</feature>
<dbReference type="InterPro" id="IPR050242">
    <property type="entry name" value="JAMM_MPN+_peptidase_M67A"/>
</dbReference>
<dbReference type="GO" id="GO:0046872">
    <property type="term" value="F:metal ion binding"/>
    <property type="evidence" value="ECO:0007669"/>
    <property type="project" value="UniProtKB-KW"/>
</dbReference>
<evidence type="ECO:0000259" key="10">
    <source>
        <dbReference type="PROSITE" id="PS50249"/>
    </source>
</evidence>
<reference evidence="11 12" key="1">
    <citation type="submission" date="2016-06" db="EMBL/GenBank/DDBJ databases">
        <title>The Draft Genome Sequence and Annotation of the Desert Woodrat Neotoma lepida.</title>
        <authorList>
            <person name="Campbell M."/>
            <person name="Oakeson K.F."/>
            <person name="Yandell M."/>
            <person name="Halpert J.R."/>
            <person name="Dearing D."/>
        </authorList>
    </citation>
    <scope>NUCLEOTIDE SEQUENCE [LARGE SCALE GENOMIC DNA]</scope>
    <source>
        <strain evidence="11">417</strain>
        <tissue evidence="11">Liver</tissue>
    </source>
</reference>
<dbReference type="Pfam" id="PF18755">
    <property type="entry name" value="RAMA"/>
    <property type="match status" value="1"/>
</dbReference>
<organism evidence="11 12">
    <name type="scientific">Neotoma lepida</name>
    <name type="common">Desert woodrat</name>
    <dbReference type="NCBI Taxonomy" id="56216"/>
    <lineage>
        <taxon>Eukaryota</taxon>
        <taxon>Metazoa</taxon>
        <taxon>Chordata</taxon>
        <taxon>Craniata</taxon>
        <taxon>Vertebrata</taxon>
        <taxon>Euteleostomi</taxon>
        <taxon>Mammalia</taxon>
        <taxon>Eutheria</taxon>
        <taxon>Euarchontoglires</taxon>
        <taxon>Glires</taxon>
        <taxon>Rodentia</taxon>
        <taxon>Myomorpha</taxon>
        <taxon>Muroidea</taxon>
        <taxon>Cricetidae</taxon>
        <taxon>Neotominae</taxon>
        <taxon>Neotoma</taxon>
    </lineage>
</organism>
<evidence type="ECO:0000256" key="8">
    <source>
        <dbReference type="ARBA" id="ARBA00093358"/>
    </source>
</evidence>
<comment type="caution">
    <text evidence="11">The sequence shown here is derived from an EMBL/GenBank/DDBJ whole genome shotgun (WGS) entry which is preliminary data.</text>
</comment>
<evidence type="ECO:0000256" key="6">
    <source>
        <dbReference type="ARBA" id="ARBA00061577"/>
    </source>
</evidence>
<keyword evidence="4" id="KW-0862">Zinc</keyword>
<feature type="region of interest" description="Disordered" evidence="9">
    <location>
        <begin position="210"/>
        <end position="236"/>
    </location>
</feature>
<evidence type="ECO:0000256" key="3">
    <source>
        <dbReference type="ARBA" id="ARBA00022801"/>
    </source>
</evidence>
<keyword evidence="12" id="KW-1185">Reference proteome</keyword>
<proteinExistence type="inferred from homology"/>
<dbReference type="PANTHER" id="PTHR10410">
    <property type="entry name" value="EUKARYOTIC TRANSLATION INITIATION FACTOR 3 -RELATED"/>
    <property type="match status" value="1"/>
</dbReference>
<dbReference type="STRING" id="56216.A0A1A6HY05"/>
<feature type="compositionally biased region" description="Gly residues" evidence="9">
    <location>
        <begin position="59"/>
        <end position="70"/>
    </location>
</feature>